<keyword evidence="4" id="KW-1185">Reference proteome</keyword>
<dbReference type="Gene3D" id="2.120.10.30">
    <property type="entry name" value="TolB, C-terminal domain"/>
    <property type="match status" value="1"/>
</dbReference>
<evidence type="ECO:0000259" key="2">
    <source>
        <dbReference type="Pfam" id="PF07995"/>
    </source>
</evidence>
<dbReference type="InterPro" id="IPR012938">
    <property type="entry name" value="Glc/Sorbosone_DH"/>
</dbReference>
<dbReference type="PANTHER" id="PTHR19328:SF13">
    <property type="entry name" value="HIPL1 PROTEIN"/>
    <property type="match status" value="1"/>
</dbReference>
<dbReference type="RefSeq" id="WP_188489686.1">
    <property type="nucleotide sequence ID" value="NZ_BMCS01000001.1"/>
</dbReference>
<protein>
    <submittedName>
        <fullName evidence="3">Glucose dehydrogenase</fullName>
    </submittedName>
</protein>
<sequence>MRFPTIPAGGGRVAVAAATTAVFLFVAGCGEDLTDTSLPAPSTGSTGSANSAQPASGEARVTDVMTGLDHPWDVAVDGDGNIVTGERSGRIVMRHSDGRVAEVRADTSTVDAKGEAGFMGLALASDFAQSRSVYTCFASTAGDVRVVRWTAAPDWSSMRQVSDVVTGIPLGSSGRHSGCRILPAPDGTLFVATGDTANPTAPQDLKNLGGKVLHVNTDGTPAAGTFAGSAVYDYGHRNPQGLAFVPGTDRLYVSEHGPDIDDELNQVLPQANYGWDPNTGSGSYDESVPMTDTDRHPGSIPAVWSSGDPTLAISDVDFLGPAWGRYNGMVVMGALKAKKLVLLRLSADGKSTTEQVDLLDDAEGRLRSITPMPDGSLLVTTDNGGGQDKVLRVSPA</sequence>
<gene>
    <name evidence="3" type="primary">gcd</name>
    <name evidence="3" type="ORF">GCM10007298_22920</name>
</gene>
<evidence type="ECO:0000256" key="1">
    <source>
        <dbReference type="SAM" id="MobiDB-lite"/>
    </source>
</evidence>
<organism evidence="3 4">
    <name type="scientific">Williamsia phyllosphaerae</name>
    <dbReference type="NCBI Taxonomy" id="885042"/>
    <lineage>
        <taxon>Bacteria</taxon>
        <taxon>Bacillati</taxon>
        <taxon>Actinomycetota</taxon>
        <taxon>Actinomycetes</taxon>
        <taxon>Mycobacteriales</taxon>
        <taxon>Nocardiaceae</taxon>
        <taxon>Williamsia</taxon>
    </lineage>
</organism>
<comment type="caution">
    <text evidence="3">The sequence shown here is derived from an EMBL/GenBank/DDBJ whole genome shotgun (WGS) entry which is preliminary data.</text>
</comment>
<dbReference type="PANTHER" id="PTHR19328">
    <property type="entry name" value="HEDGEHOG-INTERACTING PROTEIN"/>
    <property type="match status" value="1"/>
</dbReference>
<reference evidence="4" key="1">
    <citation type="journal article" date="2019" name="Int. J. Syst. Evol. Microbiol.">
        <title>The Global Catalogue of Microorganisms (GCM) 10K type strain sequencing project: providing services to taxonomists for standard genome sequencing and annotation.</title>
        <authorList>
            <consortium name="The Broad Institute Genomics Platform"/>
            <consortium name="The Broad Institute Genome Sequencing Center for Infectious Disease"/>
            <person name="Wu L."/>
            <person name="Ma J."/>
        </authorList>
    </citation>
    <scope>NUCLEOTIDE SEQUENCE [LARGE SCALE GENOMIC DNA]</scope>
    <source>
        <strain evidence="4">CCM 7855</strain>
    </source>
</reference>
<proteinExistence type="predicted"/>
<feature type="compositionally biased region" description="Polar residues" evidence="1">
    <location>
        <begin position="37"/>
        <end position="54"/>
    </location>
</feature>
<feature type="region of interest" description="Disordered" evidence="1">
    <location>
        <begin position="37"/>
        <end position="60"/>
    </location>
</feature>
<evidence type="ECO:0000313" key="3">
    <source>
        <dbReference type="EMBL" id="GGF26430.1"/>
    </source>
</evidence>
<dbReference type="EMBL" id="BMCS01000001">
    <property type="protein sequence ID" value="GGF26430.1"/>
    <property type="molecule type" value="Genomic_DNA"/>
</dbReference>
<dbReference type="InterPro" id="IPR011042">
    <property type="entry name" value="6-blade_b-propeller_TolB-like"/>
</dbReference>
<dbReference type="InterPro" id="IPR011041">
    <property type="entry name" value="Quinoprot_gluc/sorb_DH_b-prop"/>
</dbReference>
<name>A0ABQ1UVQ1_9NOCA</name>
<dbReference type="SUPFAM" id="SSF50952">
    <property type="entry name" value="Soluble quinoprotein glucose dehydrogenase"/>
    <property type="match status" value="1"/>
</dbReference>
<evidence type="ECO:0000313" key="4">
    <source>
        <dbReference type="Proteomes" id="UP000632454"/>
    </source>
</evidence>
<dbReference type="PROSITE" id="PS51257">
    <property type="entry name" value="PROKAR_LIPOPROTEIN"/>
    <property type="match status" value="1"/>
</dbReference>
<feature type="domain" description="Glucose/Sorbosone dehydrogenase" evidence="2">
    <location>
        <begin position="68"/>
        <end position="387"/>
    </location>
</feature>
<accession>A0ABQ1UVQ1</accession>
<dbReference type="Pfam" id="PF07995">
    <property type="entry name" value="GSDH"/>
    <property type="match status" value="1"/>
</dbReference>
<dbReference type="Proteomes" id="UP000632454">
    <property type="component" value="Unassembled WGS sequence"/>
</dbReference>